<dbReference type="Proteomes" id="UP000250174">
    <property type="component" value="Unassembled WGS sequence"/>
</dbReference>
<accession>A0AAX1Q1F5</accession>
<dbReference type="AlphaFoldDB" id="A0AAX1Q1F5"/>
<sequence length="59" mass="6971">MFERNCNKKAKRNEATKTFFFGGKRNNRQNNSCCREDRNMDENNDLSLNPPLISKILTF</sequence>
<gene>
    <name evidence="1" type="ORF">A3864_22255</name>
</gene>
<evidence type="ECO:0000313" key="2">
    <source>
        <dbReference type="Proteomes" id="UP000250174"/>
    </source>
</evidence>
<comment type="caution">
    <text evidence="1">The sequence shown here is derived from an EMBL/GenBank/DDBJ whole genome shotgun (WGS) entry which is preliminary data.</text>
</comment>
<evidence type="ECO:0000313" key="1">
    <source>
        <dbReference type="EMBL" id="RAS71810.1"/>
    </source>
</evidence>
<dbReference type="GeneID" id="93713500"/>
<proteinExistence type="predicted"/>
<protein>
    <submittedName>
        <fullName evidence="1">Uncharacterized protein</fullName>
    </submittedName>
</protein>
<name>A0AAX1Q1F5_9BACI</name>
<dbReference type="RefSeq" id="WP_061803887.1">
    <property type="nucleotide sequence ID" value="NZ_JAMAYK010000001.1"/>
</dbReference>
<reference evidence="1 2" key="1">
    <citation type="submission" date="2016-03" db="EMBL/GenBank/DDBJ databases">
        <title>Comparison of Bacillus endophyticus and B. anthracis characteristics using whole genome sequence analysis and microbiological techniques.</title>
        <authorList>
            <person name="Lekota K.E."/>
            <person name="Mafofo J."/>
            <person name="Rees J."/>
            <person name="Muchadeyi F.C."/>
            <person name="Madoroba E."/>
            <person name="Van Heerden H."/>
        </authorList>
    </citation>
    <scope>NUCLEOTIDE SEQUENCE [LARGE SCALE GENOMIC DNA]</scope>
    <source>
        <strain evidence="1 2">3631_10C</strain>
    </source>
</reference>
<organism evidence="1 2">
    <name type="scientific">Priestia endophytica</name>
    <dbReference type="NCBI Taxonomy" id="135735"/>
    <lineage>
        <taxon>Bacteria</taxon>
        <taxon>Bacillati</taxon>
        <taxon>Bacillota</taxon>
        <taxon>Bacilli</taxon>
        <taxon>Bacillales</taxon>
        <taxon>Bacillaceae</taxon>
        <taxon>Priestia</taxon>
    </lineage>
</organism>
<dbReference type="EMBL" id="LVYK01000059">
    <property type="protein sequence ID" value="RAS71810.1"/>
    <property type="molecule type" value="Genomic_DNA"/>
</dbReference>